<feature type="domain" description="DUF4350" evidence="3">
    <location>
        <begin position="90"/>
        <end position="267"/>
    </location>
</feature>
<dbReference type="Proteomes" id="UP000800981">
    <property type="component" value="Unassembled WGS sequence"/>
</dbReference>
<accession>A0ABX0GUS0</accession>
<dbReference type="Pfam" id="PF14258">
    <property type="entry name" value="DUF4350"/>
    <property type="match status" value="1"/>
</dbReference>
<reference evidence="4 5" key="1">
    <citation type="submission" date="2020-03" db="EMBL/GenBank/DDBJ databases">
        <title>Two novel Motilibacter sp.</title>
        <authorList>
            <person name="Liu S."/>
        </authorList>
    </citation>
    <scope>NUCLEOTIDE SEQUENCE [LARGE SCALE GENOMIC DNA]</scope>
    <source>
        <strain evidence="4 5">E257</strain>
    </source>
</reference>
<dbReference type="EMBL" id="JAANNP010000001">
    <property type="protein sequence ID" value="NHC13038.1"/>
    <property type="molecule type" value="Genomic_DNA"/>
</dbReference>
<evidence type="ECO:0000259" key="3">
    <source>
        <dbReference type="Pfam" id="PF14258"/>
    </source>
</evidence>
<evidence type="ECO:0000256" key="1">
    <source>
        <dbReference type="SAM" id="MobiDB-lite"/>
    </source>
</evidence>
<evidence type="ECO:0000256" key="2">
    <source>
        <dbReference type="SAM" id="Phobius"/>
    </source>
</evidence>
<name>A0ABX0GUS0_9ACTN</name>
<organism evidence="4 5">
    <name type="scientific">Motilibacter deserti</name>
    <dbReference type="NCBI Taxonomy" id="2714956"/>
    <lineage>
        <taxon>Bacteria</taxon>
        <taxon>Bacillati</taxon>
        <taxon>Actinomycetota</taxon>
        <taxon>Actinomycetes</taxon>
        <taxon>Motilibacterales</taxon>
        <taxon>Motilibacteraceae</taxon>
        <taxon>Motilibacter</taxon>
    </lineage>
</organism>
<keyword evidence="2" id="KW-1133">Transmembrane helix</keyword>
<evidence type="ECO:0000313" key="5">
    <source>
        <dbReference type="Proteomes" id="UP000800981"/>
    </source>
</evidence>
<feature type="region of interest" description="Disordered" evidence="1">
    <location>
        <begin position="1"/>
        <end position="49"/>
    </location>
</feature>
<proteinExistence type="predicted"/>
<gene>
    <name evidence="4" type="ORF">G9H71_04505</name>
</gene>
<comment type="caution">
    <text evidence="4">The sequence shown here is derived from an EMBL/GenBank/DDBJ whole genome shotgun (WGS) entry which is preliminary data.</text>
</comment>
<dbReference type="InterPro" id="IPR025646">
    <property type="entry name" value="DUF4350"/>
</dbReference>
<keyword evidence="2" id="KW-0812">Transmembrane</keyword>
<evidence type="ECO:0000313" key="4">
    <source>
        <dbReference type="EMBL" id="NHC13038.1"/>
    </source>
</evidence>
<protein>
    <submittedName>
        <fullName evidence="4">DUF4350 domain-containing protein</fullName>
    </submittedName>
</protein>
<keyword evidence="5" id="KW-1185">Reference proteome</keyword>
<sequence length="429" mass="43662">MTAGTPATDSASLAAGAHPADVPADAPAAVTAAPPGSGSANHLPRPPHGTLLQRARRFRAPAALAVLVLVAGLALALAANGRTGSLDPRAASPEGSKAVATLLGREGVDVRLVRTLDEAVASAAAGDTLLVAQPDLLVEEQARRMAEVPASLVLVEPGQGFLDVVAPSVLEAGQSFDSARDPACPFPTAERAGRAELPGRVYSVRPDSATAATGCYPDASAAGDAVALVRLEPASGARSTTVLGSSRPLTNAGLDEEGNAALALGLLGEHERLVWYLPSPDDVPPGARRALRDLLPDGVEFGAVQIALAVVLAALWRGRRLGPVVPEPLPVVVPAAETVEGRARLYRRAHAADRAADALRTAAAGRLASGLGLPRRAAPPDVVEAVARATGRSPAEVGALLYGPPPGDDAALVRLASDLDRLETEARRT</sequence>
<keyword evidence="2" id="KW-0472">Membrane</keyword>
<feature type="compositionally biased region" description="Polar residues" evidence="1">
    <location>
        <begin position="1"/>
        <end position="11"/>
    </location>
</feature>
<feature type="compositionally biased region" description="Low complexity" evidence="1">
    <location>
        <begin position="14"/>
        <end position="40"/>
    </location>
</feature>
<feature type="transmembrane region" description="Helical" evidence="2">
    <location>
        <begin position="60"/>
        <end position="79"/>
    </location>
</feature>